<dbReference type="SUPFAM" id="SSF48008">
    <property type="entry name" value="GntR ligand-binding domain-like"/>
    <property type="match status" value="1"/>
</dbReference>
<keyword evidence="2" id="KW-0238">DNA-binding</keyword>
<evidence type="ECO:0000256" key="3">
    <source>
        <dbReference type="ARBA" id="ARBA00023163"/>
    </source>
</evidence>
<comment type="caution">
    <text evidence="5">The sequence shown here is derived from an EMBL/GenBank/DDBJ whole genome shotgun (WGS) entry which is preliminary data.</text>
</comment>
<dbReference type="PANTHER" id="PTHR43537:SF24">
    <property type="entry name" value="GLUCONATE OPERON TRANSCRIPTIONAL REPRESSOR"/>
    <property type="match status" value="1"/>
</dbReference>
<dbReference type="Pfam" id="PF07729">
    <property type="entry name" value="FCD"/>
    <property type="match status" value="1"/>
</dbReference>
<dbReference type="EMBL" id="NTFH01000009">
    <property type="protein sequence ID" value="PHQ14627.1"/>
    <property type="molecule type" value="Genomic_DNA"/>
</dbReference>
<dbReference type="RefSeq" id="WP_099615132.1">
    <property type="nucleotide sequence ID" value="NZ_KZ319372.1"/>
</dbReference>
<name>A0A2G1UJH7_9GAMM</name>
<dbReference type="SMART" id="SM00345">
    <property type="entry name" value="HTH_GNTR"/>
    <property type="match status" value="1"/>
</dbReference>
<dbReference type="Gene3D" id="1.20.120.530">
    <property type="entry name" value="GntR ligand-binding domain-like"/>
    <property type="match status" value="1"/>
</dbReference>
<dbReference type="GO" id="GO:0003677">
    <property type="term" value="F:DNA binding"/>
    <property type="evidence" value="ECO:0007669"/>
    <property type="project" value="UniProtKB-KW"/>
</dbReference>
<dbReference type="InterPro" id="IPR036388">
    <property type="entry name" value="WH-like_DNA-bd_sf"/>
</dbReference>
<dbReference type="AlphaFoldDB" id="A0A2G1UJH7"/>
<dbReference type="InterPro" id="IPR000524">
    <property type="entry name" value="Tscrpt_reg_HTH_GntR"/>
</dbReference>
<evidence type="ECO:0000256" key="2">
    <source>
        <dbReference type="ARBA" id="ARBA00023125"/>
    </source>
</evidence>
<evidence type="ECO:0000256" key="1">
    <source>
        <dbReference type="ARBA" id="ARBA00023015"/>
    </source>
</evidence>
<dbReference type="GO" id="GO:0003700">
    <property type="term" value="F:DNA-binding transcription factor activity"/>
    <property type="evidence" value="ECO:0007669"/>
    <property type="project" value="InterPro"/>
</dbReference>
<protein>
    <submittedName>
        <fullName evidence="5">GntR family transcriptional regulator</fullName>
    </submittedName>
</protein>
<dbReference type="InterPro" id="IPR011711">
    <property type="entry name" value="GntR_C"/>
</dbReference>
<dbReference type="InterPro" id="IPR036390">
    <property type="entry name" value="WH_DNA-bd_sf"/>
</dbReference>
<organism evidence="5 6">
    <name type="scientific">Marinobacter profundi</name>
    <dbReference type="NCBI Taxonomy" id="2666256"/>
    <lineage>
        <taxon>Bacteria</taxon>
        <taxon>Pseudomonadati</taxon>
        <taxon>Pseudomonadota</taxon>
        <taxon>Gammaproteobacteria</taxon>
        <taxon>Pseudomonadales</taxon>
        <taxon>Marinobacteraceae</taxon>
        <taxon>Marinobacter</taxon>
    </lineage>
</organism>
<keyword evidence="1" id="KW-0805">Transcription regulation</keyword>
<feature type="domain" description="HTH gntR-type" evidence="4">
    <location>
        <begin position="8"/>
        <end position="75"/>
    </location>
</feature>
<keyword evidence="6" id="KW-1185">Reference proteome</keyword>
<dbReference type="Gene3D" id="1.10.10.10">
    <property type="entry name" value="Winged helix-like DNA-binding domain superfamily/Winged helix DNA-binding domain"/>
    <property type="match status" value="1"/>
</dbReference>
<dbReference type="PANTHER" id="PTHR43537">
    <property type="entry name" value="TRANSCRIPTIONAL REGULATOR, GNTR FAMILY"/>
    <property type="match status" value="1"/>
</dbReference>
<reference evidence="5 6" key="1">
    <citation type="submission" date="2017-09" db="EMBL/GenBank/DDBJ databases">
        <title>The draft genome sequences of Marinobacter sp. PWS21.</title>
        <authorList>
            <person name="Cao J."/>
        </authorList>
    </citation>
    <scope>NUCLEOTIDE SEQUENCE [LARGE SCALE GENOMIC DNA]</scope>
    <source>
        <strain evidence="5 6">PWS21</strain>
    </source>
</reference>
<sequence>MNTFKPRETLTEQVARHIENLIAFGQLHSGERIYETAMAKQLDVSHGSIREGLLLLEKRHLVRNVPRKGAFVTELDHFFVRSLYEILELYLTHTGRKLARQWQPQDMTRLESLYERMEACHQNNDLLAFLELGIEYTQASLAYADNYFIVAAIDDLWPSAKRCAFVAFRQGSQKLLEDNLAHMRESIEAIRARDEERLTDILRRYASLQCEQVLAALEVKEQTNDAVR</sequence>
<evidence type="ECO:0000313" key="5">
    <source>
        <dbReference type="EMBL" id="PHQ14627.1"/>
    </source>
</evidence>
<dbReference type="Proteomes" id="UP000231409">
    <property type="component" value="Unassembled WGS sequence"/>
</dbReference>
<proteinExistence type="predicted"/>
<evidence type="ECO:0000259" key="4">
    <source>
        <dbReference type="PROSITE" id="PS50949"/>
    </source>
</evidence>
<evidence type="ECO:0000313" key="6">
    <source>
        <dbReference type="Proteomes" id="UP000231409"/>
    </source>
</evidence>
<dbReference type="PROSITE" id="PS50949">
    <property type="entry name" value="HTH_GNTR"/>
    <property type="match status" value="1"/>
</dbReference>
<gene>
    <name evidence="5" type="ORF">CLH61_12750</name>
</gene>
<keyword evidence="3" id="KW-0804">Transcription</keyword>
<dbReference type="SUPFAM" id="SSF46785">
    <property type="entry name" value="Winged helix' DNA-binding domain"/>
    <property type="match status" value="1"/>
</dbReference>
<dbReference type="Pfam" id="PF00392">
    <property type="entry name" value="GntR"/>
    <property type="match status" value="1"/>
</dbReference>
<dbReference type="InterPro" id="IPR008920">
    <property type="entry name" value="TF_FadR/GntR_C"/>
</dbReference>
<accession>A0A2G1UJH7</accession>
<dbReference type="CDD" id="cd07377">
    <property type="entry name" value="WHTH_GntR"/>
    <property type="match status" value="1"/>
</dbReference>